<dbReference type="Proteomes" id="UP001589776">
    <property type="component" value="Unassembled WGS sequence"/>
</dbReference>
<dbReference type="PANTHER" id="PTHR43214:SF24">
    <property type="entry name" value="TRANSCRIPTIONAL REGULATORY PROTEIN NARL-RELATED"/>
    <property type="match status" value="1"/>
</dbReference>
<dbReference type="PANTHER" id="PTHR43214">
    <property type="entry name" value="TWO-COMPONENT RESPONSE REGULATOR"/>
    <property type="match status" value="1"/>
</dbReference>
<evidence type="ECO:0000256" key="5">
    <source>
        <dbReference type="PROSITE-ProRule" id="PRU00169"/>
    </source>
</evidence>
<dbReference type="CDD" id="cd06170">
    <property type="entry name" value="LuxR_C_like"/>
    <property type="match status" value="1"/>
</dbReference>
<dbReference type="Pfam" id="PF00196">
    <property type="entry name" value="GerE"/>
    <property type="match status" value="1"/>
</dbReference>
<dbReference type="RefSeq" id="WP_377470579.1">
    <property type="nucleotide sequence ID" value="NZ_JBHLWN010000048.1"/>
</dbReference>
<dbReference type="InterPro" id="IPR011006">
    <property type="entry name" value="CheY-like_superfamily"/>
</dbReference>
<dbReference type="SMART" id="SM00421">
    <property type="entry name" value="HTH_LUXR"/>
    <property type="match status" value="1"/>
</dbReference>
<dbReference type="PRINTS" id="PR00038">
    <property type="entry name" value="HTHLUXR"/>
</dbReference>
<dbReference type="SUPFAM" id="SSF46894">
    <property type="entry name" value="C-terminal effector domain of the bipartite response regulators"/>
    <property type="match status" value="1"/>
</dbReference>
<dbReference type="InterPro" id="IPR001789">
    <property type="entry name" value="Sig_transdc_resp-reg_receiver"/>
</dbReference>
<evidence type="ECO:0000256" key="4">
    <source>
        <dbReference type="ARBA" id="ARBA00023163"/>
    </source>
</evidence>
<dbReference type="Gene3D" id="3.40.50.2300">
    <property type="match status" value="1"/>
</dbReference>
<proteinExistence type="predicted"/>
<keyword evidence="3" id="KW-0238">DNA-binding</keyword>
<evidence type="ECO:0000256" key="3">
    <source>
        <dbReference type="ARBA" id="ARBA00023125"/>
    </source>
</evidence>
<keyword evidence="4" id="KW-0804">Transcription</keyword>
<sequence length="232" mass="25043">MKDIKLLLVDDQDLIRESLHIVLDMDPEIEVVGLAENGQVAIDLCREKQPNIVLMDIRMPVMDGVEATKRIKAEWPHIRVIIVTTFQEVDYVVEALGAGAEGYLLKAIHPKELASGIKWVHRGGTLIPQDIARLLVQQARSGAGGGSGANGAGAGDGAGSSGASASADAYGLSERELQVLHCIADGLNNKEIAEKLFLSEGTVKNYISNIYSKMDVRDRIQATRKAQDEGML</sequence>
<protein>
    <submittedName>
        <fullName evidence="8">Response regulator</fullName>
    </submittedName>
</protein>
<feature type="domain" description="Response regulatory" evidence="7">
    <location>
        <begin position="5"/>
        <end position="121"/>
    </location>
</feature>
<dbReference type="InterPro" id="IPR016032">
    <property type="entry name" value="Sig_transdc_resp-reg_C-effctor"/>
</dbReference>
<dbReference type="CDD" id="cd17535">
    <property type="entry name" value="REC_NarL-like"/>
    <property type="match status" value="1"/>
</dbReference>
<dbReference type="InterPro" id="IPR000792">
    <property type="entry name" value="Tscrpt_reg_LuxR_C"/>
</dbReference>
<reference evidence="8 9" key="1">
    <citation type="submission" date="2024-09" db="EMBL/GenBank/DDBJ databases">
        <authorList>
            <person name="Sun Q."/>
            <person name="Mori K."/>
        </authorList>
    </citation>
    <scope>NUCLEOTIDE SEQUENCE [LARGE SCALE GENOMIC DNA]</scope>
    <source>
        <strain evidence="8 9">CCM 7759</strain>
    </source>
</reference>
<evidence type="ECO:0000313" key="9">
    <source>
        <dbReference type="Proteomes" id="UP001589776"/>
    </source>
</evidence>
<name>A0ABV6DL06_9BACL</name>
<keyword evidence="1 5" id="KW-0597">Phosphoprotein</keyword>
<evidence type="ECO:0000259" key="7">
    <source>
        <dbReference type="PROSITE" id="PS50110"/>
    </source>
</evidence>
<evidence type="ECO:0000259" key="6">
    <source>
        <dbReference type="PROSITE" id="PS50043"/>
    </source>
</evidence>
<keyword evidence="9" id="KW-1185">Reference proteome</keyword>
<evidence type="ECO:0000256" key="2">
    <source>
        <dbReference type="ARBA" id="ARBA00023015"/>
    </source>
</evidence>
<accession>A0ABV6DL06</accession>
<dbReference type="SMART" id="SM00448">
    <property type="entry name" value="REC"/>
    <property type="match status" value="1"/>
</dbReference>
<dbReference type="PROSITE" id="PS50043">
    <property type="entry name" value="HTH_LUXR_2"/>
    <property type="match status" value="1"/>
</dbReference>
<organism evidence="8 9">
    <name type="scientific">Paenibacillus chartarius</name>
    <dbReference type="NCBI Taxonomy" id="747481"/>
    <lineage>
        <taxon>Bacteria</taxon>
        <taxon>Bacillati</taxon>
        <taxon>Bacillota</taxon>
        <taxon>Bacilli</taxon>
        <taxon>Bacillales</taxon>
        <taxon>Paenibacillaceae</taxon>
        <taxon>Paenibacillus</taxon>
    </lineage>
</organism>
<feature type="domain" description="HTH luxR-type" evidence="6">
    <location>
        <begin position="165"/>
        <end position="230"/>
    </location>
</feature>
<dbReference type="EMBL" id="JBHLWN010000048">
    <property type="protein sequence ID" value="MFC0213288.1"/>
    <property type="molecule type" value="Genomic_DNA"/>
</dbReference>
<feature type="modified residue" description="4-aspartylphosphate" evidence="5">
    <location>
        <position position="56"/>
    </location>
</feature>
<dbReference type="InterPro" id="IPR039420">
    <property type="entry name" value="WalR-like"/>
</dbReference>
<dbReference type="PROSITE" id="PS50110">
    <property type="entry name" value="RESPONSE_REGULATORY"/>
    <property type="match status" value="1"/>
</dbReference>
<dbReference type="PROSITE" id="PS00622">
    <property type="entry name" value="HTH_LUXR_1"/>
    <property type="match status" value="1"/>
</dbReference>
<gene>
    <name evidence="8" type="ORF">ACFFK0_12640</name>
</gene>
<dbReference type="InterPro" id="IPR058245">
    <property type="entry name" value="NreC/VraR/RcsB-like_REC"/>
</dbReference>
<dbReference type="SUPFAM" id="SSF52172">
    <property type="entry name" value="CheY-like"/>
    <property type="match status" value="1"/>
</dbReference>
<dbReference type="Pfam" id="PF00072">
    <property type="entry name" value="Response_reg"/>
    <property type="match status" value="1"/>
</dbReference>
<evidence type="ECO:0000313" key="8">
    <source>
        <dbReference type="EMBL" id="MFC0213288.1"/>
    </source>
</evidence>
<evidence type="ECO:0000256" key="1">
    <source>
        <dbReference type="ARBA" id="ARBA00022553"/>
    </source>
</evidence>
<comment type="caution">
    <text evidence="8">The sequence shown here is derived from an EMBL/GenBank/DDBJ whole genome shotgun (WGS) entry which is preliminary data.</text>
</comment>
<keyword evidence="2" id="KW-0805">Transcription regulation</keyword>